<dbReference type="PANTHER" id="PTHR38442:SF1">
    <property type="entry name" value="INNER MEMBRANE PROTEIN"/>
    <property type="match status" value="1"/>
</dbReference>
<name>A0A543KWR2_9BURK</name>
<organism evidence="2 3">
    <name type="scientific">Acidovorax temperans</name>
    <dbReference type="NCBI Taxonomy" id="80878"/>
    <lineage>
        <taxon>Bacteria</taxon>
        <taxon>Pseudomonadati</taxon>
        <taxon>Pseudomonadota</taxon>
        <taxon>Betaproteobacteria</taxon>
        <taxon>Burkholderiales</taxon>
        <taxon>Comamonadaceae</taxon>
        <taxon>Acidovorax</taxon>
    </lineage>
</organism>
<comment type="caution">
    <text evidence="2">The sequence shown here is derived from an EMBL/GenBank/DDBJ whole genome shotgun (WGS) entry which is preliminary data.</text>
</comment>
<feature type="transmembrane region" description="Helical" evidence="1">
    <location>
        <begin position="29"/>
        <end position="46"/>
    </location>
</feature>
<keyword evidence="1" id="KW-0812">Transmembrane</keyword>
<dbReference type="PANTHER" id="PTHR38442">
    <property type="entry name" value="INNER MEMBRANE PROTEIN-RELATED"/>
    <property type="match status" value="1"/>
</dbReference>
<reference evidence="2 3" key="1">
    <citation type="submission" date="2019-06" db="EMBL/GenBank/DDBJ databases">
        <title>Genomic Encyclopedia of Archaeal and Bacterial Type Strains, Phase II (KMG-II): from individual species to whole genera.</title>
        <authorList>
            <person name="Goeker M."/>
        </authorList>
    </citation>
    <scope>NUCLEOTIDE SEQUENCE [LARGE SCALE GENOMIC DNA]</scope>
    <source>
        <strain evidence="2 3">DSM 7270</strain>
    </source>
</reference>
<keyword evidence="1" id="KW-1133">Transmembrane helix</keyword>
<dbReference type="Proteomes" id="UP000316993">
    <property type="component" value="Unassembled WGS sequence"/>
</dbReference>
<evidence type="ECO:0000313" key="3">
    <source>
        <dbReference type="Proteomes" id="UP000316993"/>
    </source>
</evidence>
<keyword evidence="1" id="KW-0472">Membrane</keyword>
<dbReference type="SUPFAM" id="SSF48371">
    <property type="entry name" value="ARM repeat"/>
    <property type="match status" value="1"/>
</dbReference>
<evidence type="ECO:0000256" key="1">
    <source>
        <dbReference type="SAM" id="Phobius"/>
    </source>
</evidence>
<protein>
    <submittedName>
        <fullName evidence="2">Uncharacterized membrane-anchored protein YjiN (DUF445 family)</fullName>
    </submittedName>
</protein>
<gene>
    <name evidence="2" type="ORF">BDD18_4187</name>
</gene>
<dbReference type="InterPro" id="IPR016024">
    <property type="entry name" value="ARM-type_fold"/>
</dbReference>
<dbReference type="EMBL" id="VFPV01000004">
    <property type="protein sequence ID" value="TQM99520.1"/>
    <property type="molecule type" value="Genomic_DNA"/>
</dbReference>
<dbReference type="AlphaFoldDB" id="A0A543KWR2"/>
<dbReference type="InterPro" id="IPR007383">
    <property type="entry name" value="DUF445"/>
</dbReference>
<proteinExistence type="predicted"/>
<dbReference type="Pfam" id="PF04286">
    <property type="entry name" value="DUF445"/>
    <property type="match status" value="1"/>
</dbReference>
<dbReference type="GO" id="GO:0005886">
    <property type="term" value="C:plasma membrane"/>
    <property type="evidence" value="ECO:0007669"/>
    <property type="project" value="TreeGrafter"/>
</dbReference>
<accession>A0A543KWR2</accession>
<evidence type="ECO:0000313" key="2">
    <source>
        <dbReference type="EMBL" id="TQM99520.1"/>
    </source>
</evidence>
<sequence>MPDSDRVEHPAGAVETPAHVALRRAKRQALALLLVVTAVFVATSLVERGLLLNCIKAMAEAAMVGALADWFAVVALFRRPLGLPIPHTAVIARNQERIGRNLGSFVRDKFLDVPSLVALIRRHDPAERLSQWLLAPGNAALLGQQAVRLASAALETVQDAQVERFVQKAVRTLIGQLDLSRALAAVLGTLTHNGRHQALLEEVLHKLVEWLQNPETREWVAQTIVAWLKKDHPRTEKLLPTDWLGDKGSAMLARALETLMSEVAANPQHTLRAQFDGALQRFVERLRHDPEWLRKGEEIRTYLQTDPTVGEYAKTLWVDLRAALQRDLADADSVLARQVVKLGVWLGESLAADPALRQSFNTRMEGWVQGLAPDVSQFVAQHIQDTVQRWDAEQMSALIELNIGKDLQYIRINGTVVGGLIGLVLFGLSHAREIARAVAGG</sequence>
<dbReference type="RefSeq" id="WP_142085655.1">
    <property type="nucleotide sequence ID" value="NZ_VFPV01000004.1"/>
</dbReference>